<dbReference type="AlphaFoldDB" id="A0A2X0NVZ9"/>
<name>A0A2X0NVZ9_9BASI</name>
<keyword evidence="2" id="KW-1185">Reference proteome</keyword>
<sequence>MFPILFYSASLFAHCAAPHSARRLSPSCSTHADIMVTANLTEAPLASPTCSIRLTDLIGTKPVTEFR</sequence>
<evidence type="ECO:0000313" key="2">
    <source>
        <dbReference type="Proteomes" id="UP000249464"/>
    </source>
</evidence>
<evidence type="ECO:0000313" key="1">
    <source>
        <dbReference type="EMBL" id="SGY32014.1"/>
    </source>
</evidence>
<gene>
    <name evidence="1" type="primary">BQ5605_C002g01304</name>
    <name evidence="1" type="ORF">BQ5605_C002G01304</name>
</gene>
<protein>
    <submittedName>
        <fullName evidence="1">BQ5605_C002g01304 protein</fullName>
    </submittedName>
</protein>
<reference evidence="1 2" key="1">
    <citation type="submission" date="2016-11" db="EMBL/GenBank/DDBJ databases">
        <authorList>
            <person name="Jaros S."/>
            <person name="Januszkiewicz K."/>
            <person name="Wedrychowicz H."/>
        </authorList>
    </citation>
    <scope>NUCLEOTIDE SEQUENCE [LARGE SCALE GENOMIC DNA]</scope>
</reference>
<proteinExistence type="predicted"/>
<accession>A0A2X0NVZ9</accession>
<organism evidence="1 2">
    <name type="scientific">Microbotryum silenes-dioicae</name>
    <dbReference type="NCBI Taxonomy" id="796604"/>
    <lineage>
        <taxon>Eukaryota</taxon>
        <taxon>Fungi</taxon>
        <taxon>Dikarya</taxon>
        <taxon>Basidiomycota</taxon>
        <taxon>Pucciniomycotina</taxon>
        <taxon>Microbotryomycetes</taxon>
        <taxon>Microbotryales</taxon>
        <taxon>Microbotryaceae</taxon>
        <taxon>Microbotryum</taxon>
    </lineage>
</organism>
<dbReference type="EMBL" id="FQNC01000041">
    <property type="protein sequence ID" value="SGY32014.1"/>
    <property type="molecule type" value="Genomic_DNA"/>
</dbReference>
<dbReference type="Proteomes" id="UP000249464">
    <property type="component" value="Unassembled WGS sequence"/>
</dbReference>